<evidence type="ECO:0000313" key="3">
    <source>
        <dbReference type="Proteomes" id="UP000239366"/>
    </source>
</evidence>
<dbReference type="Gene3D" id="2.130.10.10">
    <property type="entry name" value="YVTN repeat-like/Quinoprotein amine dehydrogenase"/>
    <property type="match status" value="1"/>
</dbReference>
<dbReference type="Proteomes" id="UP000239366">
    <property type="component" value="Unassembled WGS sequence"/>
</dbReference>
<comment type="caution">
    <text evidence="2">The sequence shown here is derived from an EMBL/GenBank/DDBJ whole genome shotgun (WGS) entry which is preliminary data.</text>
</comment>
<gene>
    <name evidence="2" type="ORF">BST99_11635</name>
</gene>
<sequence length="340" mass="38462">MMKKQFFLFAILCSISAMQAQQFVKVGGSATDIAINPKNGKVFVVSNKNVFTDYNTSSKRWRTYSSRPNNASSIAITKDGVVYMVSTAKDVFIEVKGKWIKVPGIKTNEVITTRFGKIFAIDTSKKLRQLFGGQWKLLIGQNRNSNGLNQIVGTSSKGLHGLDGSNRFREFAGTWKTLNGQPNKITLDQKTNRIYAVGRNKGIYSWDSRAKKWNLLKGTRKDFVDVAVHNGEIWAISTNKSIYKYDTRKRASNYAGVYRITFTRALTRTSEQHIQKSVDFFGTFGIYAKGLNATREVDIQPMDGFKNRVWDVSKSDPQNAKAFFGKEHQNIFNVLSQRKV</sequence>
<evidence type="ECO:0000313" key="2">
    <source>
        <dbReference type="EMBL" id="PQJ16280.1"/>
    </source>
</evidence>
<feature type="chain" id="PRO_5015491933" evidence="1">
    <location>
        <begin position="20"/>
        <end position="340"/>
    </location>
</feature>
<reference evidence="3" key="1">
    <citation type="submission" date="2016-11" db="EMBL/GenBank/DDBJ databases">
        <title>Trade-off between light-utilization and light-protection in marine flavobacteria.</title>
        <authorList>
            <person name="Kumagai Y."/>
            <person name="Yoshizawa S."/>
            <person name="Kogure K."/>
        </authorList>
    </citation>
    <scope>NUCLEOTIDE SEQUENCE [LARGE SCALE GENOMIC DNA]</scope>
    <source>
        <strain evidence="3">SG-18</strain>
    </source>
</reference>
<proteinExistence type="predicted"/>
<organism evidence="2 3">
    <name type="scientific">Aureicoccus marinus</name>
    <dbReference type="NCBI Taxonomy" id="754435"/>
    <lineage>
        <taxon>Bacteria</taxon>
        <taxon>Pseudomonadati</taxon>
        <taxon>Bacteroidota</taxon>
        <taxon>Flavobacteriia</taxon>
        <taxon>Flavobacteriales</taxon>
        <taxon>Flavobacteriaceae</taxon>
        <taxon>Aureicoccus</taxon>
    </lineage>
</organism>
<protein>
    <submittedName>
        <fullName evidence="2">Uncharacterized protein</fullName>
    </submittedName>
</protein>
<keyword evidence="1" id="KW-0732">Signal</keyword>
<name>A0A2S7T8M3_9FLAO</name>
<dbReference type="SUPFAM" id="SSF63829">
    <property type="entry name" value="Calcium-dependent phosphotriesterase"/>
    <property type="match status" value="1"/>
</dbReference>
<dbReference type="EMBL" id="MQVX01000001">
    <property type="protein sequence ID" value="PQJ16280.1"/>
    <property type="molecule type" value="Genomic_DNA"/>
</dbReference>
<keyword evidence="3" id="KW-1185">Reference proteome</keyword>
<accession>A0A2S7T8M3</accession>
<evidence type="ECO:0000256" key="1">
    <source>
        <dbReference type="SAM" id="SignalP"/>
    </source>
</evidence>
<dbReference type="AlphaFoldDB" id="A0A2S7T8M3"/>
<feature type="signal peptide" evidence="1">
    <location>
        <begin position="1"/>
        <end position="19"/>
    </location>
</feature>
<dbReference type="InterPro" id="IPR015943">
    <property type="entry name" value="WD40/YVTN_repeat-like_dom_sf"/>
</dbReference>